<feature type="region of interest" description="Disordered" evidence="1">
    <location>
        <begin position="142"/>
        <end position="235"/>
    </location>
</feature>
<feature type="region of interest" description="Disordered" evidence="1">
    <location>
        <begin position="1"/>
        <end position="115"/>
    </location>
</feature>
<feature type="compositionally biased region" description="Basic residues" evidence="1">
    <location>
        <begin position="189"/>
        <end position="202"/>
    </location>
</feature>
<dbReference type="Pfam" id="PF06375">
    <property type="entry name" value="AP3D1"/>
    <property type="match status" value="1"/>
</dbReference>
<organism evidence="3 4">
    <name type="scientific">Saguinus oedipus</name>
    <name type="common">Cotton-top tamarin</name>
    <name type="synonym">Oedipomidas oedipus</name>
    <dbReference type="NCBI Taxonomy" id="9490"/>
    <lineage>
        <taxon>Eukaryota</taxon>
        <taxon>Metazoa</taxon>
        <taxon>Chordata</taxon>
        <taxon>Craniata</taxon>
        <taxon>Vertebrata</taxon>
        <taxon>Euteleostomi</taxon>
        <taxon>Mammalia</taxon>
        <taxon>Eutheria</taxon>
        <taxon>Euarchontoglires</taxon>
        <taxon>Primates</taxon>
        <taxon>Haplorrhini</taxon>
        <taxon>Platyrrhini</taxon>
        <taxon>Cebidae</taxon>
        <taxon>Callitrichinae</taxon>
        <taxon>Saguinus</taxon>
    </lineage>
</organism>
<dbReference type="SMART" id="SM01354">
    <property type="entry name" value="BLVR"/>
    <property type="match status" value="1"/>
</dbReference>
<feature type="compositionally biased region" description="Basic and acidic residues" evidence="1">
    <location>
        <begin position="1"/>
        <end position="21"/>
    </location>
</feature>
<feature type="compositionally biased region" description="Basic and acidic residues" evidence="1">
    <location>
        <begin position="159"/>
        <end position="188"/>
    </location>
</feature>
<feature type="compositionally biased region" description="Acidic residues" evidence="1">
    <location>
        <begin position="58"/>
        <end position="75"/>
    </location>
</feature>
<feature type="compositionally biased region" description="Basic and acidic residues" evidence="1">
    <location>
        <begin position="203"/>
        <end position="217"/>
    </location>
</feature>
<evidence type="ECO:0000259" key="2">
    <source>
        <dbReference type="SMART" id="SM01354"/>
    </source>
</evidence>
<keyword evidence="4" id="KW-1185">Reference proteome</keyword>
<name>A0ABQ9TQM3_SAGOE</name>
<evidence type="ECO:0000313" key="3">
    <source>
        <dbReference type="EMBL" id="KAK2086931.1"/>
    </source>
</evidence>
<feature type="compositionally biased region" description="Basic residues" evidence="1">
    <location>
        <begin position="22"/>
        <end position="39"/>
    </location>
</feature>
<feature type="domain" description="AP-3 complex subunit delta" evidence="2">
    <location>
        <begin position="1"/>
        <end position="88"/>
    </location>
</feature>
<dbReference type="EMBL" id="JASSZA010000019">
    <property type="protein sequence ID" value="KAK2086931.1"/>
    <property type="molecule type" value="Genomic_DNA"/>
</dbReference>
<comment type="caution">
    <text evidence="3">The sequence shown here is derived from an EMBL/GenBank/DDBJ whole genome shotgun (WGS) entry which is preliminary data.</text>
</comment>
<sequence>MSDQYVKLEEERRHQQKLEKDKRKKKRKEKEKKGKRRHGSLPTESDEDIAPAQQVDIVTEEMPENALPSDEDDKDPNDPYRALDIDLDKVRPPQTLPWQPQQAALGRSFSGHGWGQGREEQVLRCVAWDVLGMRLDSPRTQQTWGVAGVPRPSLSRPLADSEKLPIQKHRNAETSKSPEKEDVPVAEKKSKKPKKKEKKHREKGRDKEKKKEKEKKVRPAPRAAPFSVPLPRPELTDRLGTVGRSGEMAVSLRQRVPASSLCGLVECGSGVRGELAVCLCRGPRTRGPDGPHMFSGPGALSTLRSEGGYEPSDHWNGAYPCTDLSLAAFWQRQPEPVGPAEDVTISSWIARLCKAQLV</sequence>
<evidence type="ECO:0000256" key="1">
    <source>
        <dbReference type="SAM" id="MobiDB-lite"/>
    </source>
</evidence>
<accession>A0ABQ9TQM3</accession>
<dbReference type="Proteomes" id="UP001266305">
    <property type="component" value="Unassembled WGS sequence"/>
</dbReference>
<gene>
    <name evidence="3" type="ORF">P7K49_032838</name>
</gene>
<proteinExistence type="predicted"/>
<dbReference type="InterPro" id="IPR010474">
    <property type="entry name" value="AP3D_dom_metazoa"/>
</dbReference>
<feature type="compositionally biased region" description="Basic and acidic residues" evidence="1">
    <location>
        <begin position="76"/>
        <end position="91"/>
    </location>
</feature>
<evidence type="ECO:0000313" key="4">
    <source>
        <dbReference type="Proteomes" id="UP001266305"/>
    </source>
</evidence>
<reference evidence="3 4" key="1">
    <citation type="submission" date="2023-05" db="EMBL/GenBank/DDBJ databases">
        <title>B98-5 Cell Line De Novo Hybrid Assembly: An Optical Mapping Approach.</title>
        <authorList>
            <person name="Kananen K."/>
            <person name="Auerbach J.A."/>
            <person name="Kautto E."/>
            <person name="Blachly J.S."/>
        </authorList>
    </citation>
    <scope>NUCLEOTIDE SEQUENCE [LARGE SCALE GENOMIC DNA]</scope>
    <source>
        <strain evidence="3">B95-8</strain>
        <tissue evidence="3">Cell line</tissue>
    </source>
</reference>
<protein>
    <recommendedName>
        <fullName evidence="2">AP-3 complex subunit delta domain-containing protein</fullName>
    </recommendedName>
</protein>